<evidence type="ECO:0000313" key="2">
    <source>
        <dbReference type="EMBL" id="OCX74806.1"/>
    </source>
</evidence>
<evidence type="ECO:0000313" key="3">
    <source>
        <dbReference type="Proteomes" id="UP000094893"/>
    </source>
</evidence>
<gene>
    <name evidence="1" type="ORF">A6M23_07890</name>
    <name evidence="2" type="ORF">A6P07_04975</name>
</gene>
<dbReference type="Proteomes" id="UP000094893">
    <property type="component" value="Unassembled WGS sequence"/>
</dbReference>
<name>A0A1C2IFP3_ACITH</name>
<evidence type="ECO:0000313" key="4">
    <source>
        <dbReference type="Proteomes" id="UP000095008"/>
    </source>
</evidence>
<dbReference type="EMBL" id="LWSA01000059">
    <property type="protein sequence ID" value="OCX74806.1"/>
    <property type="molecule type" value="Genomic_DNA"/>
</dbReference>
<accession>A0A1C2IFP3</accession>
<proteinExistence type="predicted"/>
<dbReference type="Proteomes" id="UP000095008">
    <property type="component" value="Unassembled WGS sequence"/>
</dbReference>
<comment type="caution">
    <text evidence="2">The sequence shown here is derived from an EMBL/GenBank/DDBJ whole genome shotgun (WGS) entry which is preliminary data.</text>
</comment>
<dbReference type="RefSeq" id="WP_065968068.1">
    <property type="nucleotide sequence ID" value="NZ_LWRY01000073.1"/>
</dbReference>
<sequence>MYRSPDNFDSLHPIRPINDPSIHPVRVPTAATHYLDRLELSSEQRKWVESQVVRGLQAQVGQRNEIRPAWFALMQTAIGALAEDSDELNARLATASPAARAQNHPARWFEQQQSPAILRSSMASKRFVRKIREYLEEECMPVWAFRTPSGMRNLGRRPIGQKNVQRIPQYSKRWSFSHTYFPSQQSHKTYEISQNYWELRRPVRLSRRDSSLVKSISTGGFS</sequence>
<protein>
    <submittedName>
        <fullName evidence="2">Uncharacterized protein</fullName>
    </submittedName>
</protein>
<organism evidence="2 3">
    <name type="scientific">Acidithiobacillus thiooxidans</name>
    <name type="common">Thiobacillus thiooxidans</name>
    <dbReference type="NCBI Taxonomy" id="930"/>
    <lineage>
        <taxon>Bacteria</taxon>
        <taxon>Pseudomonadati</taxon>
        <taxon>Pseudomonadota</taxon>
        <taxon>Acidithiobacillia</taxon>
        <taxon>Acidithiobacillales</taxon>
        <taxon>Acidithiobacillaceae</taxon>
        <taxon>Acidithiobacillus</taxon>
    </lineage>
</organism>
<evidence type="ECO:0000313" key="1">
    <source>
        <dbReference type="EMBL" id="OCX73560.1"/>
    </source>
</evidence>
<dbReference type="AlphaFoldDB" id="A0A1C2IFP3"/>
<keyword evidence="4" id="KW-1185">Reference proteome</keyword>
<dbReference type="STRING" id="930.GCA_002079865_02060"/>
<reference evidence="2 3" key="1">
    <citation type="journal article" date="2016" name="Int. J. Mol. Sci.">
        <title>Comparative genomics of the extreme acidophile Acidithiobacillus thiooxidans reveals intraspecific divergence and niche adaptation.</title>
        <authorList>
            <person name="Zhang X."/>
            <person name="Feng X."/>
            <person name="Tao J."/>
            <person name="Ma L."/>
            <person name="Xiao Y."/>
            <person name="Liang Y."/>
            <person name="Liu X."/>
            <person name="Yin H."/>
        </authorList>
    </citation>
    <scope>NUCLEOTIDE SEQUENCE [LARGE SCALE GENOMIC DNA]</scope>
    <source>
        <strain evidence="2 3">A02</strain>
        <strain evidence="1">DXS-W</strain>
    </source>
</reference>
<dbReference type="EMBL" id="LWRY01000073">
    <property type="protein sequence ID" value="OCX73560.1"/>
    <property type="molecule type" value="Genomic_DNA"/>
</dbReference>